<dbReference type="OrthoDB" id="9812065at2"/>
<dbReference type="Gene3D" id="3.20.20.370">
    <property type="entry name" value="Glycoside hydrolase/deacetylase"/>
    <property type="match status" value="1"/>
</dbReference>
<accession>A7NR81</accession>
<dbReference type="STRING" id="383372.Rcas_4044"/>
<dbReference type="GO" id="GO:0016810">
    <property type="term" value="F:hydrolase activity, acting on carbon-nitrogen (but not peptide) bonds"/>
    <property type="evidence" value="ECO:0007669"/>
    <property type="project" value="InterPro"/>
</dbReference>
<dbReference type="InterPro" id="IPR002509">
    <property type="entry name" value="NODB_dom"/>
</dbReference>
<keyword evidence="3" id="KW-1185">Reference proteome</keyword>
<evidence type="ECO:0000259" key="1">
    <source>
        <dbReference type="Pfam" id="PF01522"/>
    </source>
</evidence>
<dbReference type="Pfam" id="PF01522">
    <property type="entry name" value="Polysacc_deac_1"/>
    <property type="match status" value="1"/>
</dbReference>
<dbReference type="HOGENOM" id="CLU_933631_0_0_0"/>
<dbReference type="GO" id="GO:0005975">
    <property type="term" value="P:carbohydrate metabolic process"/>
    <property type="evidence" value="ECO:0007669"/>
    <property type="project" value="InterPro"/>
</dbReference>
<dbReference type="SUPFAM" id="SSF88713">
    <property type="entry name" value="Glycoside hydrolase/deacetylase"/>
    <property type="match status" value="1"/>
</dbReference>
<dbReference type="Proteomes" id="UP000000263">
    <property type="component" value="Chromosome"/>
</dbReference>
<proteinExistence type="predicted"/>
<evidence type="ECO:0000313" key="2">
    <source>
        <dbReference type="EMBL" id="ABU60077.1"/>
    </source>
</evidence>
<evidence type="ECO:0000313" key="3">
    <source>
        <dbReference type="Proteomes" id="UP000000263"/>
    </source>
</evidence>
<dbReference type="AlphaFoldDB" id="A7NR81"/>
<dbReference type="RefSeq" id="WP_012122498.1">
    <property type="nucleotide sequence ID" value="NC_009767.1"/>
</dbReference>
<dbReference type="eggNOG" id="COG0726">
    <property type="taxonomic scope" value="Bacteria"/>
</dbReference>
<reference evidence="2 3" key="1">
    <citation type="submission" date="2007-08" db="EMBL/GenBank/DDBJ databases">
        <title>Complete sequence of Roseiflexus castenholzii DSM 13941.</title>
        <authorList>
            <consortium name="US DOE Joint Genome Institute"/>
            <person name="Copeland A."/>
            <person name="Lucas S."/>
            <person name="Lapidus A."/>
            <person name="Barry K."/>
            <person name="Glavina del Rio T."/>
            <person name="Dalin E."/>
            <person name="Tice H."/>
            <person name="Pitluck S."/>
            <person name="Thompson L.S."/>
            <person name="Brettin T."/>
            <person name="Bruce D."/>
            <person name="Detter J.C."/>
            <person name="Han C."/>
            <person name="Tapia R."/>
            <person name="Schmutz J."/>
            <person name="Larimer F."/>
            <person name="Land M."/>
            <person name="Hauser L."/>
            <person name="Kyrpides N."/>
            <person name="Mikhailova N."/>
            <person name="Bryant D.A."/>
            <person name="Hanada S."/>
            <person name="Tsukatani Y."/>
            <person name="Richardson P."/>
        </authorList>
    </citation>
    <scope>NUCLEOTIDE SEQUENCE [LARGE SCALE GENOMIC DNA]</scope>
    <source>
        <strain evidence="3">DSM 13941 / HLO8</strain>
    </source>
</reference>
<organism evidence="2 3">
    <name type="scientific">Roseiflexus castenholzii (strain DSM 13941 / HLO8)</name>
    <dbReference type="NCBI Taxonomy" id="383372"/>
    <lineage>
        <taxon>Bacteria</taxon>
        <taxon>Bacillati</taxon>
        <taxon>Chloroflexota</taxon>
        <taxon>Chloroflexia</taxon>
        <taxon>Chloroflexales</taxon>
        <taxon>Roseiflexineae</taxon>
        <taxon>Roseiflexaceae</taxon>
        <taxon>Roseiflexus</taxon>
    </lineage>
</organism>
<gene>
    <name evidence="2" type="ordered locus">Rcas_4044</name>
</gene>
<sequence>MTTRLTIHVLFTLDCESIAIRTAKEGPRTWEQSARAIEGYANRLLRAGYPPTLFLAPQCAVEHTPLLEELAERGAELGLYVNPLQAESGSYRNFLGTLSPEAQRRLIDESAERFADAIGVRPRSFRPCKHSASDDTYRLLYELGFRQGSIAQPGFVLPRIGVDWEHVSHHPRYVDSANRERSGELPLLDVPVTTDPDQRHITNLPYELRIDAGTFEALHQPVIDRAIERMIEDAASFCALCFTSDNRPAYDNDDDKHSRTLEAILDYLEALRERYDLVPTTLAGAHDRFRAARHTLRAAQE</sequence>
<name>A7NR81_ROSCS</name>
<feature type="domain" description="NodB homology" evidence="1">
    <location>
        <begin position="45"/>
        <end position="147"/>
    </location>
</feature>
<dbReference type="EMBL" id="CP000804">
    <property type="protein sequence ID" value="ABU60077.1"/>
    <property type="molecule type" value="Genomic_DNA"/>
</dbReference>
<protein>
    <recommendedName>
        <fullName evidence="1">NodB homology domain-containing protein</fullName>
    </recommendedName>
</protein>
<dbReference type="InterPro" id="IPR011330">
    <property type="entry name" value="Glyco_hydro/deAcase_b/a-brl"/>
</dbReference>
<dbReference type="KEGG" id="rca:Rcas_4044"/>